<dbReference type="PANTHER" id="PTHR32308:SF0">
    <property type="entry name" value="HPCH_HPAI ALDOLASE_CITRATE LYASE DOMAIN-CONTAINING PROTEIN"/>
    <property type="match status" value="1"/>
</dbReference>
<gene>
    <name evidence="7" type="ORF">GALMADRAFT_836735</name>
</gene>
<dbReference type="HOGENOM" id="CLU_044864_1_1_1"/>
<dbReference type="InterPro" id="IPR040442">
    <property type="entry name" value="Pyrv_kinase-like_dom_sf"/>
</dbReference>
<dbReference type="SUPFAM" id="SSF51621">
    <property type="entry name" value="Phosphoenolpyruvate/pyruvate domain"/>
    <property type="match status" value="1"/>
</dbReference>
<reference evidence="8" key="1">
    <citation type="journal article" date="2014" name="Proc. Natl. Acad. Sci. U.S.A.">
        <title>Extensive sampling of basidiomycete genomes demonstrates inadequacy of the white-rot/brown-rot paradigm for wood decay fungi.</title>
        <authorList>
            <person name="Riley R."/>
            <person name="Salamov A.A."/>
            <person name="Brown D.W."/>
            <person name="Nagy L.G."/>
            <person name="Floudas D."/>
            <person name="Held B.W."/>
            <person name="Levasseur A."/>
            <person name="Lombard V."/>
            <person name="Morin E."/>
            <person name="Otillar R."/>
            <person name="Lindquist E.A."/>
            <person name="Sun H."/>
            <person name="LaButti K.M."/>
            <person name="Schmutz J."/>
            <person name="Jabbour D."/>
            <person name="Luo H."/>
            <person name="Baker S.E."/>
            <person name="Pisabarro A.G."/>
            <person name="Walton J.D."/>
            <person name="Blanchette R.A."/>
            <person name="Henrissat B."/>
            <person name="Martin F."/>
            <person name="Cullen D."/>
            <person name="Hibbett D.S."/>
            <person name="Grigoriev I.V."/>
        </authorList>
    </citation>
    <scope>NUCLEOTIDE SEQUENCE [LARGE SCALE GENOMIC DNA]</scope>
    <source>
        <strain evidence="8">CBS 339.88</strain>
    </source>
</reference>
<evidence type="ECO:0000256" key="2">
    <source>
        <dbReference type="ARBA" id="ARBA00022723"/>
    </source>
</evidence>
<sequence>MISSLRVAFIRPWTHAQLFRHSAKNLSTKASLQRSYLYVPTSSDRMLEKSITASSDVIIYDLEDSISPAPEDKYSARTRLKKFLEEQQERLKPLHVAVRVNGVTTPYFHDDIYQIISQPIIQSIILPKIHSSTDLDLVSDAVALSRKSLNKRTLQIIPSIESARGMWNLGSIAGWASAHGSIKGGSLTALLFAAEDYCADTSIIRTPSRRELLFTRSQIVIAAKAFSLEAIDMVCVDFRNLNILKDECVDGRQLGFTGKQAIHPSQVAVINSTYVPSQEEIERASKIIQAMKLAHKSQKGAADLDGKMIDAPMIKQESILDSRVAVCNFNISTIQAQRSLDIAASAGLEIPNW</sequence>
<dbReference type="EMBL" id="KL142369">
    <property type="protein sequence ID" value="KDR82658.1"/>
    <property type="molecule type" value="Genomic_DNA"/>
</dbReference>
<dbReference type="Gene3D" id="3.20.20.60">
    <property type="entry name" value="Phosphoenolpyruvate-binding domains"/>
    <property type="match status" value="1"/>
</dbReference>
<dbReference type="Pfam" id="PF03328">
    <property type="entry name" value="HpcH_HpaI"/>
    <property type="match status" value="1"/>
</dbReference>
<organism evidence="7 8">
    <name type="scientific">Galerina marginata (strain CBS 339.88)</name>
    <dbReference type="NCBI Taxonomy" id="685588"/>
    <lineage>
        <taxon>Eukaryota</taxon>
        <taxon>Fungi</taxon>
        <taxon>Dikarya</taxon>
        <taxon>Basidiomycota</taxon>
        <taxon>Agaricomycotina</taxon>
        <taxon>Agaricomycetes</taxon>
        <taxon>Agaricomycetidae</taxon>
        <taxon>Agaricales</taxon>
        <taxon>Agaricineae</taxon>
        <taxon>Strophariaceae</taxon>
        <taxon>Galerina</taxon>
    </lineage>
</organism>
<dbReference type="AlphaFoldDB" id="A0A067TUK1"/>
<dbReference type="InterPro" id="IPR005000">
    <property type="entry name" value="Aldolase/citrate-lyase_domain"/>
</dbReference>
<evidence type="ECO:0000256" key="1">
    <source>
        <dbReference type="ARBA" id="ARBA00001946"/>
    </source>
</evidence>
<dbReference type="PANTHER" id="PTHR32308">
    <property type="entry name" value="LYASE BETA SUBUNIT, PUTATIVE (AFU_ORTHOLOGUE AFUA_4G13030)-RELATED"/>
    <property type="match status" value="1"/>
</dbReference>
<evidence type="ECO:0000313" key="7">
    <source>
        <dbReference type="EMBL" id="KDR82658.1"/>
    </source>
</evidence>
<comment type="cofactor">
    <cofactor evidence="1">
        <name>Mg(2+)</name>
        <dbReference type="ChEBI" id="CHEBI:18420"/>
    </cofactor>
</comment>
<feature type="binding site" evidence="4">
    <location>
        <position position="161"/>
    </location>
    <ligand>
        <name>substrate</name>
    </ligand>
</feature>
<name>A0A067TUK1_GALM3</name>
<dbReference type="GO" id="GO:0003824">
    <property type="term" value="F:catalytic activity"/>
    <property type="evidence" value="ECO:0007669"/>
    <property type="project" value="InterPro"/>
</dbReference>
<evidence type="ECO:0000259" key="6">
    <source>
        <dbReference type="Pfam" id="PF03328"/>
    </source>
</evidence>
<dbReference type="InterPro" id="IPR011206">
    <property type="entry name" value="Citrate_lyase_beta/mcl1/mcl2"/>
</dbReference>
<feature type="binding site" evidence="5">
    <location>
        <position position="161"/>
    </location>
    <ligand>
        <name>Mg(2+)</name>
        <dbReference type="ChEBI" id="CHEBI:18420"/>
    </ligand>
</feature>
<feature type="binding site" evidence="5">
    <location>
        <position position="196"/>
    </location>
    <ligand>
        <name>Mg(2+)</name>
        <dbReference type="ChEBI" id="CHEBI:18420"/>
    </ligand>
</feature>
<dbReference type="GO" id="GO:0000287">
    <property type="term" value="F:magnesium ion binding"/>
    <property type="evidence" value="ECO:0007669"/>
    <property type="project" value="TreeGrafter"/>
</dbReference>
<evidence type="ECO:0000256" key="4">
    <source>
        <dbReference type="PIRSR" id="PIRSR015582-1"/>
    </source>
</evidence>
<keyword evidence="2 5" id="KW-0479">Metal-binding</keyword>
<keyword evidence="8" id="KW-1185">Reference proteome</keyword>
<dbReference type="Proteomes" id="UP000027222">
    <property type="component" value="Unassembled WGS sequence"/>
</dbReference>
<evidence type="ECO:0000313" key="8">
    <source>
        <dbReference type="Proteomes" id="UP000027222"/>
    </source>
</evidence>
<proteinExistence type="predicted"/>
<accession>A0A067TUK1</accession>
<dbReference type="PIRSF" id="PIRSF015582">
    <property type="entry name" value="Cit_lyase_B"/>
    <property type="match status" value="1"/>
</dbReference>
<evidence type="ECO:0000256" key="3">
    <source>
        <dbReference type="ARBA" id="ARBA00022842"/>
    </source>
</evidence>
<dbReference type="STRING" id="685588.A0A067TUK1"/>
<dbReference type="GO" id="GO:0006107">
    <property type="term" value="P:oxaloacetate metabolic process"/>
    <property type="evidence" value="ECO:0007669"/>
    <property type="project" value="TreeGrafter"/>
</dbReference>
<feature type="binding site" evidence="4">
    <location>
        <position position="99"/>
    </location>
    <ligand>
        <name>substrate</name>
    </ligand>
</feature>
<keyword evidence="3 5" id="KW-0460">Magnesium</keyword>
<dbReference type="InterPro" id="IPR015813">
    <property type="entry name" value="Pyrv/PenolPyrv_kinase-like_dom"/>
</dbReference>
<evidence type="ECO:0000256" key="5">
    <source>
        <dbReference type="PIRSR" id="PIRSR015582-2"/>
    </source>
</evidence>
<feature type="domain" description="HpcH/HpaI aldolase/citrate lyase" evidence="6">
    <location>
        <begin position="34"/>
        <end position="264"/>
    </location>
</feature>
<protein>
    <recommendedName>
        <fullName evidence="6">HpcH/HpaI aldolase/citrate lyase domain-containing protein</fullName>
    </recommendedName>
</protein>
<dbReference type="OrthoDB" id="1773at2759"/>